<dbReference type="PANTHER" id="PTHR43479">
    <property type="entry name" value="ACREF/ENVCD OPERON REPRESSOR-RELATED"/>
    <property type="match status" value="1"/>
</dbReference>
<dbReference type="InterPro" id="IPR001647">
    <property type="entry name" value="HTH_TetR"/>
</dbReference>
<dbReference type="SUPFAM" id="SSF46689">
    <property type="entry name" value="Homeodomain-like"/>
    <property type="match status" value="1"/>
</dbReference>
<evidence type="ECO:0000313" key="6">
    <source>
        <dbReference type="Proteomes" id="UP000596049"/>
    </source>
</evidence>
<proteinExistence type="predicted"/>
<dbReference type="InterPro" id="IPR050624">
    <property type="entry name" value="HTH-type_Tx_Regulator"/>
</dbReference>
<evidence type="ECO:0000256" key="2">
    <source>
        <dbReference type="ARBA" id="ARBA00023125"/>
    </source>
</evidence>
<feature type="domain" description="HTH tetR-type" evidence="4">
    <location>
        <begin position="11"/>
        <end position="71"/>
    </location>
</feature>
<dbReference type="RefSeq" id="WP_053597242.1">
    <property type="nucleotide sequence ID" value="NZ_CP067341.1"/>
</dbReference>
<dbReference type="PANTHER" id="PTHR43479:SF11">
    <property type="entry name" value="ACREF_ENVCD OPERON REPRESSOR-RELATED"/>
    <property type="match status" value="1"/>
</dbReference>
<evidence type="ECO:0000313" key="5">
    <source>
        <dbReference type="EMBL" id="QQP10592.1"/>
    </source>
</evidence>
<evidence type="ECO:0000256" key="3">
    <source>
        <dbReference type="PROSITE-ProRule" id="PRU00335"/>
    </source>
</evidence>
<accession>A0ABX7AMV8</accession>
<dbReference type="Pfam" id="PF00440">
    <property type="entry name" value="TetR_N"/>
    <property type="match status" value="1"/>
</dbReference>
<protein>
    <submittedName>
        <fullName evidence="5">TetR/AcrR family transcriptional regulator</fullName>
    </submittedName>
</protein>
<evidence type="ECO:0000259" key="4">
    <source>
        <dbReference type="PROSITE" id="PS50977"/>
    </source>
</evidence>
<evidence type="ECO:0000256" key="1">
    <source>
        <dbReference type="ARBA" id="ARBA00022491"/>
    </source>
</evidence>
<sequence>MPKPSFFRLNKHYSKALIEQATKVFISKDYHSLKVSDLSEGMGLPTGTFYEYFESKEDLCVYLASIAFQRKFDSLGADNIVLFTYEKEGFSIPSEDGGSINEISYEKILNCGVGFFARLFDEYLLEMMIPHINVGIKKKIEEGVYREDIDFQLSSYMLAMLSTFVLHYFDKYEISDKKDQEATVLKLVGLMDGILKK</sequence>
<keyword evidence="6" id="KW-1185">Reference proteome</keyword>
<dbReference type="PRINTS" id="PR00455">
    <property type="entry name" value="HTHTETR"/>
</dbReference>
<dbReference type="InterPro" id="IPR009057">
    <property type="entry name" value="Homeodomain-like_sf"/>
</dbReference>
<organism evidence="5 6">
    <name type="scientific">Lysinibacillus agricola</name>
    <dbReference type="NCBI Taxonomy" id="2590012"/>
    <lineage>
        <taxon>Bacteria</taxon>
        <taxon>Bacillati</taxon>
        <taxon>Bacillota</taxon>
        <taxon>Bacilli</taxon>
        <taxon>Bacillales</taxon>
        <taxon>Bacillaceae</taxon>
        <taxon>Lysinibacillus</taxon>
    </lineage>
</organism>
<feature type="DNA-binding region" description="H-T-H motif" evidence="3">
    <location>
        <begin position="34"/>
        <end position="53"/>
    </location>
</feature>
<keyword evidence="2 3" id="KW-0238">DNA-binding</keyword>
<dbReference type="PROSITE" id="PS50977">
    <property type="entry name" value="HTH_TETR_2"/>
    <property type="match status" value="1"/>
</dbReference>
<dbReference type="Gene3D" id="1.10.357.10">
    <property type="entry name" value="Tetracycline Repressor, domain 2"/>
    <property type="match status" value="1"/>
</dbReference>
<reference evidence="5 6" key="1">
    <citation type="submission" date="2020-01" db="EMBL/GenBank/DDBJ databases">
        <authorList>
            <person name="Liu G."/>
            <person name="Liu B."/>
        </authorList>
    </citation>
    <scope>NUCLEOTIDE SEQUENCE [LARGE SCALE GENOMIC DNA]</scope>
    <source>
        <strain evidence="5 6">FJAT-51161</strain>
    </source>
</reference>
<gene>
    <name evidence="5" type="ORF">FJQ98_15105</name>
</gene>
<dbReference type="EMBL" id="CP067341">
    <property type="protein sequence ID" value="QQP10592.1"/>
    <property type="molecule type" value="Genomic_DNA"/>
</dbReference>
<name>A0ABX7AMV8_9BACI</name>
<dbReference type="Proteomes" id="UP000596049">
    <property type="component" value="Chromosome"/>
</dbReference>
<keyword evidence="1" id="KW-0678">Repressor</keyword>